<proteinExistence type="predicted"/>
<dbReference type="CDD" id="cd21037">
    <property type="entry name" value="MLKL_NTD"/>
    <property type="match status" value="1"/>
</dbReference>
<dbReference type="Proteomes" id="UP000016930">
    <property type="component" value="Unassembled WGS sequence"/>
</dbReference>
<dbReference type="InterPro" id="IPR036537">
    <property type="entry name" value="Adaptor_Cbl_N_dom_sf"/>
</dbReference>
<dbReference type="HOGENOM" id="CLU_1245213_0_0_1"/>
<name>M2RF50_CERS8</name>
<dbReference type="EMBL" id="KB445796">
    <property type="protein sequence ID" value="EMD37421.1"/>
    <property type="molecule type" value="Genomic_DNA"/>
</dbReference>
<evidence type="ECO:0000313" key="2">
    <source>
        <dbReference type="Proteomes" id="UP000016930"/>
    </source>
</evidence>
<dbReference type="GO" id="GO:0007166">
    <property type="term" value="P:cell surface receptor signaling pathway"/>
    <property type="evidence" value="ECO:0007669"/>
    <property type="project" value="InterPro"/>
</dbReference>
<organism evidence="1 2">
    <name type="scientific">Ceriporiopsis subvermispora (strain B)</name>
    <name type="common">White-rot fungus</name>
    <name type="synonym">Gelatoporia subvermispora</name>
    <dbReference type="NCBI Taxonomy" id="914234"/>
    <lineage>
        <taxon>Eukaryota</taxon>
        <taxon>Fungi</taxon>
        <taxon>Dikarya</taxon>
        <taxon>Basidiomycota</taxon>
        <taxon>Agaricomycotina</taxon>
        <taxon>Agaricomycetes</taxon>
        <taxon>Polyporales</taxon>
        <taxon>Gelatoporiaceae</taxon>
        <taxon>Gelatoporia</taxon>
    </lineage>
</organism>
<keyword evidence="2" id="KW-1185">Reference proteome</keyword>
<reference evidence="1 2" key="1">
    <citation type="journal article" date="2012" name="Proc. Natl. Acad. Sci. U.S.A.">
        <title>Comparative genomics of Ceriporiopsis subvermispora and Phanerochaete chrysosporium provide insight into selective ligninolysis.</title>
        <authorList>
            <person name="Fernandez-Fueyo E."/>
            <person name="Ruiz-Duenas F.J."/>
            <person name="Ferreira P."/>
            <person name="Floudas D."/>
            <person name="Hibbett D.S."/>
            <person name="Canessa P."/>
            <person name="Larrondo L.F."/>
            <person name="James T.Y."/>
            <person name="Seelenfreund D."/>
            <person name="Lobos S."/>
            <person name="Polanco R."/>
            <person name="Tello M."/>
            <person name="Honda Y."/>
            <person name="Watanabe T."/>
            <person name="Watanabe T."/>
            <person name="Ryu J.S."/>
            <person name="Kubicek C.P."/>
            <person name="Schmoll M."/>
            <person name="Gaskell J."/>
            <person name="Hammel K.E."/>
            <person name="St John F.J."/>
            <person name="Vanden Wymelenberg A."/>
            <person name="Sabat G."/>
            <person name="Splinter BonDurant S."/>
            <person name="Syed K."/>
            <person name="Yadav J.S."/>
            <person name="Doddapaneni H."/>
            <person name="Subramanian V."/>
            <person name="Lavin J.L."/>
            <person name="Oguiza J.A."/>
            <person name="Perez G."/>
            <person name="Pisabarro A.G."/>
            <person name="Ramirez L."/>
            <person name="Santoyo F."/>
            <person name="Master E."/>
            <person name="Coutinho P.M."/>
            <person name="Henrissat B."/>
            <person name="Lombard V."/>
            <person name="Magnuson J.K."/>
            <person name="Kuees U."/>
            <person name="Hori C."/>
            <person name="Igarashi K."/>
            <person name="Samejima M."/>
            <person name="Held B.W."/>
            <person name="Barry K.W."/>
            <person name="LaButti K.M."/>
            <person name="Lapidus A."/>
            <person name="Lindquist E.A."/>
            <person name="Lucas S.M."/>
            <person name="Riley R."/>
            <person name="Salamov A.A."/>
            <person name="Hoffmeister D."/>
            <person name="Schwenk D."/>
            <person name="Hadar Y."/>
            <person name="Yarden O."/>
            <person name="de Vries R.P."/>
            <person name="Wiebenga A."/>
            <person name="Stenlid J."/>
            <person name="Eastwood D."/>
            <person name="Grigoriev I.V."/>
            <person name="Berka R.M."/>
            <person name="Blanchette R.A."/>
            <person name="Kersten P."/>
            <person name="Martinez A.T."/>
            <person name="Vicuna R."/>
            <person name="Cullen D."/>
        </authorList>
    </citation>
    <scope>NUCLEOTIDE SEQUENCE [LARGE SCALE GENOMIC DNA]</scope>
    <source>
        <strain evidence="1 2">B</strain>
    </source>
</reference>
<evidence type="ECO:0000313" key="1">
    <source>
        <dbReference type="EMBL" id="EMD37421.1"/>
    </source>
</evidence>
<gene>
    <name evidence="1" type="ORF">CERSUDRAFT_94433</name>
</gene>
<dbReference type="InterPro" id="IPR059179">
    <property type="entry name" value="MLKL-like_MCAfunc"/>
</dbReference>
<accession>M2RF50</accession>
<dbReference type="Gene3D" id="1.20.930.20">
    <property type="entry name" value="Adaptor protein Cbl, N-terminal domain"/>
    <property type="match status" value="1"/>
</dbReference>
<sequence>MPRKLSFKKVSKNMGTIYKHLRPSKTTVVTISDGAQTAVQFAHVVANATSITPLKTATGIASAITTTSNTKQAKELAEKADFLLTILNEADEAHMSNTAKVALTSLVGTLQGVEKDVAITVTCGRVKKVLQYKEIAEKIKECTNRLGVGCDAFQAAMSVVNHSEIMRQSSAEQTHFERIEDSITKLWTTCDRIATDLGTSLAISEQYPSTSTPIWLECYDPG</sequence>
<dbReference type="AlphaFoldDB" id="M2RF50"/>
<protein>
    <submittedName>
        <fullName evidence="1">Uncharacterized protein</fullName>
    </submittedName>
</protein>